<keyword evidence="3" id="KW-1185">Reference proteome</keyword>
<dbReference type="Proteomes" id="UP000620124">
    <property type="component" value="Unassembled WGS sequence"/>
</dbReference>
<feature type="chain" id="PRO_5034053886" description="WAP domain-containing protein" evidence="1">
    <location>
        <begin position="19"/>
        <end position="92"/>
    </location>
</feature>
<evidence type="ECO:0000313" key="2">
    <source>
        <dbReference type="EMBL" id="KAF7326527.1"/>
    </source>
</evidence>
<sequence>MRAQFIIVLSALAAIGAAYPGAKLGRSNSFNGDICNTDSDCPSDYPYCQGAFPIFDPFEPSECIMECSNDNTVDGCLPDCGHGCLPGRAINA</sequence>
<dbReference type="AlphaFoldDB" id="A0A8H6U148"/>
<dbReference type="OrthoDB" id="10447091at2759"/>
<accession>A0A8H6U148</accession>
<evidence type="ECO:0000256" key="1">
    <source>
        <dbReference type="SAM" id="SignalP"/>
    </source>
</evidence>
<comment type="caution">
    <text evidence="2">The sequence shown here is derived from an EMBL/GenBank/DDBJ whole genome shotgun (WGS) entry which is preliminary data.</text>
</comment>
<gene>
    <name evidence="2" type="ORF">MVEN_02610800</name>
</gene>
<protein>
    <recommendedName>
        <fullName evidence="4">WAP domain-containing protein</fullName>
    </recommendedName>
</protein>
<reference evidence="2" key="1">
    <citation type="submission" date="2020-05" db="EMBL/GenBank/DDBJ databases">
        <title>Mycena genomes resolve the evolution of fungal bioluminescence.</title>
        <authorList>
            <person name="Tsai I.J."/>
        </authorList>
    </citation>
    <scope>NUCLEOTIDE SEQUENCE</scope>
    <source>
        <strain evidence="2">CCC161011</strain>
    </source>
</reference>
<keyword evidence="1" id="KW-0732">Signal</keyword>
<evidence type="ECO:0000313" key="3">
    <source>
        <dbReference type="Proteomes" id="UP000620124"/>
    </source>
</evidence>
<name>A0A8H6U148_9AGAR</name>
<proteinExistence type="predicted"/>
<organism evidence="2 3">
    <name type="scientific">Mycena venus</name>
    <dbReference type="NCBI Taxonomy" id="2733690"/>
    <lineage>
        <taxon>Eukaryota</taxon>
        <taxon>Fungi</taxon>
        <taxon>Dikarya</taxon>
        <taxon>Basidiomycota</taxon>
        <taxon>Agaricomycotina</taxon>
        <taxon>Agaricomycetes</taxon>
        <taxon>Agaricomycetidae</taxon>
        <taxon>Agaricales</taxon>
        <taxon>Marasmiineae</taxon>
        <taxon>Mycenaceae</taxon>
        <taxon>Mycena</taxon>
    </lineage>
</organism>
<evidence type="ECO:0008006" key="4">
    <source>
        <dbReference type="Google" id="ProtNLM"/>
    </source>
</evidence>
<feature type="signal peptide" evidence="1">
    <location>
        <begin position="1"/>
        <end position="18"/>
    </location>
</feature>
<dbReference type="EMBL" id="JACAZI010000043">
    <property type="protein sequence ID" value="KAF7326527.1"/>
    <property type="molecule type" value="Genomic_DNA"/>
</dbReference>